<dbReference type="VEuPathDB" id="FungiDB:ASPGLDRAFT_35810"/>
<dbReference type="RefSeq" id="XP_022400487.1">
    <property type="nucleotide sequence ID" value="XM_022544609.1"/>
</dbReference>
<keyword evidence="2" id="KW-1185">Reference proteome</keyword>
<organism evidence="1 2">
    <name type="scientific">Aspergillus glaucus CBS 516.65</name>
    <dbReference type="NCBI Taxonomy" id="1160497"/>
    <lineage>
        <taxon>Eukaryota</taxon>
        <taxon>Fungi</taxon>
        <taxon>Dikarya</taxon>
        <taxon>Ascomycota</taxon>
        <taxon>Pezizomycotina</taxon>
        <taxon>Eurotiomycetes</taxon>
        <taxon>Eurotiomycetidae</taxon>
        <taxon>Eurotiales</taxon>
        <taxon>Aspergillaceae</taxon>
        <taxon>Aspergillus</taxon>
        <taxon>Aspergillus subgen. Aspergillus</taxon>
    </lineage>
</organism>
<dbReference type="Proteomes" id="UP000184300">
    <property type="component" value="Unassembled WGS sequence"/>
</dbReference>
<name>A0A1L9VIN8_ASPGL</name>
<dbReference type="EMBL" id="KV878898">
    <property type="protein sequence ID" value="OJJ83789.1"/>
    <property type="molecule type" value="Genomic_DNA"/>
</dbReference>
<dbReference type="GeneID" id="34460870"/>
<proteinExistence type="predicted"/>
<protein>
    <submittedName>
        <fullName evidence="1">Uncharacterized protein</fullName>
    </submittedName>
</protein>
<dbReference type="OrthoDB" id="4424523at2759"/>
<accession>A0A1L9VIN8</accession>
<gene>
    <name evidence="1" type="ORF">ASPGLDRAFT_35810</name>
</gene>
<evidence type="ECO:0000313" key="1">
    <source>
        <dbReference type="EMBL" id="OJJ83789.1"/>
    </source>
</evidence>
<dbReference type="STRING" id="1160497.A0A1L9VIN8"/>
<dbReference type="AlphaFoldDB" id="A0A1L9VIN8"/>
<evidence type="ECO:0000313" key="2">
    <source>
        <dbReference type="Proteomes" id="UP000184300"/>
    </source>
</evidence>
<reference evidence="2" key="1">
    <citation type="journal article" date="2017" name="Genome Biol.">
        <title>Comparative genomics reveals high biological diversity and specific adaptations in the industrially and medically important fungal genus Aspergillus.</title>
        <authorList>
            <person name="de Vries R.P."/>
            <person name="Riley R."/>
            <person name="Wiebenga A."/>
            <person name="Aguilar-Osorio G."/>
            <person name="Amillis S."/>
            <person name="Uchima C.A."/>
            <person name="Anderluh G."/>
            <person name="Asadollahi M."/>
            <person name="Askin M."/>
            <person name="Barry K."/>
            <person name="Battaglia E."/>
            <person name="Bayram O."/>
            <person name="Benocci T."/>
            <person name="Braus-Stromeyer S.A."/>
            <person name="Caldana C."/>
            <person name="Canovas D."/>
            <person name="Cerqueira G.C."/>
            <person name="Chen F."/>
            <person name="Chen W."/>
            <person name="Choi C."/>
            <person name="Clum A."/>
            <person name="Dos Santos R.A."/>
            <person name="Damasio A.R."/>
            <person name="Diallinas G."/>
            <person name="Emri T."/>
            <person name="Fekete E."/>
            <person name="Flipphi M."/>
            <person name="Freyberg S."/>
            <person name="Gallo A."/>
            <person name="Gournas C."/>
            <person name="Habgood R."/>
            <person name="Hainaut M."/>
            <person name="Harispe M.L."/>
            <person name="Henrissat B."/>
            <person name="Hilden K.S."/>
            <person name="Hope R."/>
            <person name="Hossain A."/>
            <person name="Karabika E."/>
            <person name="Karaffa L."/>
            <person name="Karanyi Z."/>
            <person name="Krasevec N."/>
            <person name="Kuo A."/>
            <person name="Kusch H."/>
            <person name="LaButti K."/>
            <person name="Lagendijk E.L."/>
            <person name="Lapidus A."/>
            <person name="Levasseur A."/>
            <person name="Lindquist E."/>
            <person name="Lipzen A."/>
            <person name="Logrieco A.F."/>
            <person name="MacCabe A."/>
            <person name="Maekelae M.R."/>
            <person name="Malavazi I."/>
            <person name="Melin P."/>
            <person name="Meyer V."/>
            <person name="Mielnichuk N."/>
            <person name="Miskei M."/>
            <person name="Molnar A.P."/>
            <person name="Mule G."/>
            <person name="Ngan C.Y."/>
            <person name="Orejas M."/>
            <person name="Orosz E."/>
            <person name="Ouedraogo J.P."/>
            <person name="Overkamp K.M."/>
            <person name="Park H.-S."/>
            <person name="Perrone G."/>
            <person name="Piumi F."/>
            <person name="Punt P.J."/>
            <person name="Ram A.F."/>
            <person name="Ramon A."/>
            <person name="Rauscher S."/>
            <person name="Record E."/>
            <person name="Riano-Pachon D.M."/>
            <person name="Robert V."/>
            <person name="Roehrig J."/>
            <person name="Ruller R."/>
            <person name="Salamov A."/>
            <person name="Salih N.S."/>
            <person name="Samson R.A."/>
            <person name="Sandor E."/>
            <person name="Sanguinetti M."/>
            <person name="Schuetze T."/>
            <person name="Sepcic K."/>
            <person name="Shelest E."/>
            <person name="Sherlock G."/>
            <person name="Sophianopoulou V."/>
            <person name="Squina F.M."/>
            <person name="Sun H."/>
            <person name="Susca A."/>
            <person name="Todd R.B."/>
            <person name="Tsang A."/>
            <person name="Unkles S.E."/>
            <person name="van de Wiele N."/>
            <person name="van Rossen-Uffink D."/>
            <person name="Oliveira J.V."/>
            <person name="Vesth T.C."/>
            <person name="Visser J."/>
            <person name="Yu J.-H."/>
            <person name="Zhou M."/>
            <person name="Andersen M.R."/>
            <person name="Archer D.B."/>
            <person name="Baker S.E."/>
            <person name="Benoit I."/>
            <person name="Brakhage A.A."/>
            <person name="Braus G.H."/>
            <person name="Fischer R."/>
            <person name="Frisvad J.C."/>
            <person name="Goldman G.H."/>
            <person name="Houbraken J."/>
            <person name="Oakley B."/>
            <person name="Pocsi I."/>
            <person name="Scazzocchio C."/>
            <person name="Seiboth B."/>
            <person name="vanKuyk P.A."/>
            <person name="Wortman J."/>
            <person name="Dyer P.S."/>
            <person name="Grigoriev I.V."/>
        </authorList>
    </citation>
    <scope>NUCLEOTIDE SEQUENCE [LARGE SCALE GENOMIC DNA]</scope>
    <source>
        <strain evidence="2">CBS 516.65</strain>
    </source>
</reference>
<sequence length="146" mass="16602">MANGERRHRELMISLEGDYCPASPRQGHPIFADKDSVDSVLAGPAPGDWGSEDSHNPTAYIIVVDMRWWDDRDEKNARGPLPEGVEDMEFEPDDQGYPPINGCRMYDVGWTKVSVRKLYPRLYCLLTSSDFWGAMYQRPPNIAKIP</sequence>